<dbReference type="SUPFAM" id="SSF49879">
    <property type="entry name" value="SMAD/FHA domain"/>
    <property type="match status" value="1"/>
</dbReference>
<dbReference type="Proteomes" id="UP001151518">
    <property type="component" value="Unassembled WGS sequence"/>
</dbReference>
<dbReference type="CDD" id="cd00059">
    <property type="entry name" value="FH_FOX"/>
    <property type="match status" value="1"/>
</dbReference>
<proteinExistence type="predicted"/>
<evidence type="ECO:0000259" key="8">
    <source>
        <dbReference type="PROSITE" id="PS50006"/>
    </source>
</evidence>
<keyword evidence="4" id="KW-0804">Transcription</keyword>
<evidence type="ECO:0000256" key="1">
    <source>
        <dbReference type="ARBA" id="ARBA00004123"/>
    </source>
</evidence>
<dbReference type="InterPro" id="IPR018122">
    <property type="entry name" value="TF_fork_head_CS_1"/>
</dbReference>
<feature type="region of interest" description="Disordered" evidence="7">
    <location>
        <begin position="195"/>
        <end position="217"/>
    </location>
</feature>
<dbReference type="InterPro" id="IPR030456">
    <property type="entry name" value="TF_fork_head_CS_2"/>
</dbReference>
<dbReference type="SMART" id="SM00339">
    <property type="entry name" value="FH"/>
    <property type="match status" value="1"/>
</dbReference>
<organism evidence="10 11">
    <name type="scientific">Coemansia spiralis</name>
    <dbReference type="NCBI Taxonomy" id="417178"/>
    <lineage>
        <taxon>Eukaryota</taxon>
        <taxon>Fungi</taxon>
        <taxon>Fungi incertae sedis</taxon>
        <taxon>Zoopagomycota</taxon>
        <taxon>Kickxellomycotina</taxon>
        <taxon>Kickxellomycetes</taxon>
        <taxon>Kickxellales</taxon>
        <taxon>Kickxellaceae</taxon>
        <taxon>Coemansia</taxon>
    </lineage>
</organism>
<dbReference type="PROSITE" id="PS00658">
    <property type="entry name" value="FORK_HEAD_2"/>
    <property type="match status" value="1"/>
</dbReference>
<feature type="compositionally biased region" description="Polar residues" evidence="7">
    <location>
        <begin position="350"/>
        <end position="378"/>
    </location>
</feature>
<feature type="region of interest" description="Disordered" evidence="7">
    <location>
        <begin position="232"/>
        <end position="256"/>
    </location>
</feature>
<evidence type="ECO:0000256" key="4">
    <source>
        <dbReference type="ARBA" id="ARBA00023163"/>
    </source>
</evidence>
<dbReference type="PANTHER" id="PTHR45881:SF1">
    <property type="entry name" value="FORK HEAD PROTEIN HOMOLOG 2"/>
    <property type="match status" value="1"/>
</dbReference>
<feature type="compositionally biased region" description="Polar residues" evidence="7">
    <location>
        <begin position="718"/>
        <end position="741"/>
    </location>
</feature>
<dbReference type="PANTHER" id="PTHR45881">
    <property type="entry name" value="CHECKPOINT SUPPRESSOR 1-LIKE, ISOFORM A-RELATED"/>
    <property type="match status" value="1"/>
</dbReference>
<evidence type="ECO:0000256" key="3">
    <source>
        <dbReference type="ARBA" id="ARBA00023125"/>
    </source>
</evidence>
<dbReference type="Pfam" id="PF00498">
    <property type="entry name" value="FHA"/>
    <property type="match status" value="1"/>
</dbReference>
<reference evidence="10" key="1">
    <citation type="submission" date="2022-07" db="EMBL/GenBank/DDBJ databases">
        <title>Phylogenomic reconstructions and comparative analyses of Kickxellomycotina fungi.</title>
        <authorList>
            <person name="Reynolds N.K."/>
            <person name="Stajich J.E."/>
            <person name="Barry K."/>
            <person name="Grigoriev I.V."/>
            <person name="Crous P."/>
            <person name="Smith M.E."/>
        </authorList>
    </citation>
    <scope>NUCLEOTIDE SEQUENCE</scope>
    <source>
        <strain evidence="10">NRRL 3115</strain>
    </source>
</reference>
<evidence type="ECO:0000313" key="10">
    <source>
        <dbReference type="EMBL" id="KAJ2679173.1"/>
    </source>
</evidence>
<evidence type="ECO:0000256" key="7">
    <source>
        <dbReference type="SAM" id="MobiDB-lite"/>
    </source>
</evidence>
<comment type="subcellular location">
    <subcellularLocation>
        <location evidence="1 6">Nucleus</location>
    </subcellularLocation>
</comment>
<feature type="compositionally biased region" description="Acidic residues" evidence="7">
    <location>
        <begin position="702"/>
        <end position="714"/>
    </location>
</feature>
<dbReference type="GO" id="GO:0000978">
    <property type="term" value="F:RNA polymerase II cis-regulatory region sequence-specific DNA binding"/>
    <property type="evidence" value="ECO:0007669"/>
    <property type="project" value="TreeGrafter"/>
</dbReference>
<feature type="region of interest" description="Disordered" evidence="7">
    <location>
        <begin position="502"/>
        <end position="758"/>
    </location>
</feature>
<name>A0A9W8KY61_9FUNG</name>
<accession>A0A9W8KY61</accession>
<keyword evidence="3 6" id="KW-0238">DNA-binding</keyword>
<dbReference type="PROSITE" id="PS50039">
    <property type="entry name" value="FORK_HEAD_3"/>
    <property type="match status" value="1"/>
</dbReference>
<dbReference type="CDD" id="cd22701">
    <property type="entry name" value="FHA_FKH1-like"/>
    <property type="match status" value="1"/>
</dbReference>
<feature type="compositionally biased region" description="Polar residues" evidence="7">
    <location>
        <begin position="243"/>
        <end position="256"/>
    </location>
</feature>
<dbReference type="AlphaFoldDB" id="A0A9W8KY61"/>
<feature type="region of interest" description="Disordered" evidence="7">
    <location>
        <begin position="325"/>
        <end position="413"/>
    </location>
</feature>
<protein>
    <submittedName>
        <fullName evidence="10">Uncharacterized protein</fullName>
    </submittedName>
</protein>
<dbReference type="SMART" id="SM00240">
    <property type="entry name" value="FHA"/>
    <property type="match status" value="1"/>
</dbReference>
<evidence type="ECO:0000256" key="2">
    <source>
        <dbReference type="ARBA" id="ARBA00023015"/>
    </source>
</evidence>
<feature type="compositionally biased region" description="Low complexity" evidence="7">
    <location>
        <begin position="551"/>
        <end position="563"/>
    </location>
</feature>
<evidence type="ECO:0000256" key="6">
    <source>
        <dbReference type="PROSITE-ProRule" id="PRU00089"/>
    </source>
</evidence>
<dbReference type="GO" id="GO:0005634">
    <property type="term" value="C:nucleus"/>
    <property type="evidence" value="ECO:0007669"/>
    <property type="project" value="UniProtKB-SubCell"/>
</dbReference>
<feature type="region of interest" description="Disordered" evidence="7">
    <location>
        <begin position="1"/>
        <end position="53"/>
    </location>
</feature>
<dbReference type="Gene3D" id="2.60.200.20">
    <property type="match status" value="1"/>
</dbReference>
<dbReference type="Pfam" id="PF00250">
    <property type="entry name" value="Forkhead"/>
    <property type="match status" value="1"/>
</dbReference>
<dbReference type="PROSITE" id="PS00657">
    <property type="entry name" value="FORK_HEAD_1"/>
    <property type="match status" value="1"/>
</dbReference>
<evidence type="ECO:0000313" key="11">
    <source>
        <dbReference type="Proteomes" id="UP001151518"/>
    </source>
</evidence>
<keyword evidence="5 6" id="KW-0539">Nucleus</keyword>
<keyword evidence="2" id="KW-0805">Transcription regulation</keyword>
<feature type="compositionally biased region" description="Acidic residues" evidence="7">
    <location>
        <begin position="583"/>
        <end position="597"/>
    </location>
</feature>
<comment type="caution">
    <text evidence="10">The sequence shown here is derived from an EMBL/GenBank/DDBJ whole genome shotgun (WGS) entry which is preliminary data.</text>
</comment>
<feature type="compositionally biased region" description="Low complexity" evidence="7">
    <location>
        <begin position="379"/>
        <end position="390"/>
    </location>
</feature>
<feature type="compositionally biased region" description="Basic and acidic residues" evidence="7">
    <location>
        <begin position="564"/>
        <end position="582"/>
    </location>
</feature>
<dbReference type="EMBL" id="JANBTW010000014">
    <property type="protein sequence ID" value="KAJ2679173.1"/>
    <property type="molecule type" value="Genomic_DNA"/>
</dbReference>
<feature type="compositionally biased region" description="Basic and acidic residues" evidence="7">
    <location>
        <begin position="513"/>
        <end position="527"/>
    </location>
</feature>
<feature type="compositionally biased region" description="Polar residues" evidence="7">
    <location>
        <begin position="643"/>
        <end position="664"/>
    </location>
</feature>
<feature type="compositionally biased region" description="Low complexity" evidence="7">
    <location>
        <begin position="742"/>
        <end position="758"/>
    </location>
</feature>
<feature type="domain" description="Fork-head" evidence="9">
    <location>
        <begin position="416"/>
        <end position="510"/>
    </location>
</feature>
<dbReference type="SUPFAM" id="SSF46785">
    <property type="entry name" value="Winged helix' DNA-binding domain"/>
    <property type="match status" value="1"/>
</dbReference>
<feature type="compositionally biased region" description="Polar residues" evidence="7">
    <location>
        <begin position="33"/>
        <end position="53"/>
    </location>
</feature>
<dbReference type="Gene3D" id="1.10.10.10">
    <property type="entry name" value="Winged helix-like DNA-binding domain superfamily/Winged helix DNA-binding domain"/>
    <property type="match status" value="1"/>
</dbReference>
<dbReference type="InterPro" id="IPR000253">
    <property type="entry name" value="FHA_dom"/>
</dbReference>
<evidence type="ECO:0000256" key="5">
    <source>
        <dbReference type="ARBA" id="ARBA00023242"/>
    </source>
</evidence>
<dbReference type="InterPro" id="IPR036390">
    <property type="entry name" value="WH_DNA-bd_sf"/>
</dbReference>
<feature type="DNA-binding region" description="Fork-head" evidence="6">
    <location>
        <begin position="416"/>
        <end position="510"/>
    </location>
</feature>
<feature type="compositionally biased region" description="Basic residues" evidence="7">
    <location>
        <begin position="614"/>
        <end position="623"/>
    </location>
</feature>
<dbReference type="GO" id="GO:0000981">
    <property type="term" value="F:DNA-binding transcription factor activity, RNA polymerase II-specific"/>
    <property type="evidence" value="ECO:0007669"/>
    <property type="project" value="TreeGrafter"/>
</dbReference>
<dbReference type="FunFam" id="1.10.10.10:FF:000135">
    <property type="entry name" value="forkhead box protein G1"/>
    <property type="match status" value="1"/>
</dbReference>
<sequence>MSKSTDLLSTPKPAQYSFDSHFATPNRDLQPRQPGSTNSPTARASTAASESYASDSQAPVQAYAKLEGPEFCYYVRTLEVSLGRHSSNDQSDPVDIDLGDSKAVSRHHAKIFYNFMNQSFELQVFGKNGCLVDDEYYAKGQSVALRHKMVIQIGDTEFTFLLPKSAVPATASLDANGYASHPAVHGPLLPGHPVDATLHHQHPVHHQQNPPQQSTYPVNAITPQRLNLYSAPDLASGQEPSYRHQQYQNNPPSYGASSFRYTPRHSPSAIYRDQAPPAPLSFGDAHQPLSTAAISYGTDVPENQHRNNSIPPHETALRIPHQRLGTDPIAAGGSDTPTHPAAVPAAGYHQRQQQQPLLPASSAKQSIATSTTTKPSVRSPSAAGHHASASEVRILPSTEKPAPDAEASSKDGNYAKPTYSYASLIAQAINATSEKKVTLNGIYTFIMANYPYYKHAQNGWQNSIRHNLSLNKAFVRVQRASHEHGKGSYWAIDESHKGQFSNGVYKRTRRTKKAMELEREREKEKAQLRANHTSTRKQKQRQKPEGSLLHAAAVGAANAAGRNEANDRSDTKSIAGEKRHSPDDDDDDDDVEDDDNYSYDKGDGTAPGGEGYPTRRRSGRLPPKRASVGTMSTGEDTVDYMSSAISNNGDSNIDSLPDSPQSHGSELDRSAQNRAISADPNDASHSQPGQQQTTRRRLRQDDEQDDGEDGEEEPVANGTRSKASLSRQTTASYVTPNSPTLQPSSRPSQPRPQKSAAH</sequence>
<dbReference type="PROSITE" id="PS50006">
    <property type="entry name" value="FHA_DOMAIN"/>
    <property type="match status" value="1"/>
</dbReference>
<gene>
    <name evidence="10" type="ORF">GGI25_001741</name>
</gene>
<dbReference type="InterPro" id="IPR008984">
    <property type="entry name" value="SMAD_FHA_dom_sf"/>
</dbReference>
<dbReference type="OrthoDB" id="5954824at2759"/>
<evidence type="ECO:0000259" key="9">
    <source>
        <dbReference type="PROSITE" id="PS50039"/>
    </source>
</evidence>
<dbReference type="InterPro" id="IPR036388">
    <property type="entry name" value="WH-like_DNA-bd_sf"/>
</dbReference>
<dbReference type="InterPro" id="IPR001766">
    <property type="entry name" value="Fork_head_dom"/>
</dbReference>
<feature type="domain" description="FHA" evidence="8">
    <location>
        <begin position="80"/>
        <end position="137"/>
    </location>
</feature>
<dbReference type="PRINTS" id="PR00053">
    <property type="entry name" value="FORKHEAD"/>
</dbReference>